<proteinExistence type="predicted"/>
<reference evidence="2 3" key="1">
    <citation type="submission" date="2019-07" db="EMBL/GenBank/DDBJ databases">
        <title>New Mycobacterium species.</title>
        <authorList>
            <person name="Tortoli E."/>
            <person name="Ghielmetti G."/>
            <person name="Friedel U."/>
            <person name="Trovato A."/>
        </authorList>
    </citation>
    <scope>NUCLEOTIDE SEQUENCE [LARGE SCALE GENOMIC DNA]</scope>
    <source>
        <strain evidence="2 3">16-83</strain>
    </source>
</reference>
<evidence type="ECO:0000259" key="1">
    <source>
        <dbReference type="Pfam" id="PF02720"/>
    </source>
</evidence>
<evidence type="ECO:0000313" key="3">
    <source>
        <dbReference type="Proteomes" id="UP000320513"/>
    </source>
</evidence>
<comment type="caution">
    <text evidence="2">The sequence shown here is derived from an EMBL/GenBank/DDBJ whole genome shotgun (WGS) entry which is preliminary data.</text>
</comment>
<keyword evidence="3" id="KW-1185">Reference proteome</keyword>
<dbReference type="EMBL" id="VMQU01000060">
    <property type="protein sequence ID" value="TVS87861.1"/>
    <property type="molecule type" value="Genomic_DNA"/>
</dbReference>
<dbReference type="Pfam" id="PF02720">
    <property type="entry name" value="DUF222"/>
    <property type="match status" value="1"/>
</dbReference>
<dbReference type="RefSeq" id="WP_145039484.1">
    <property type="nucleotide sequence ID" value="NZ_VMQU01000060.1"/>
</dbReference>
<dbReference type="Proteomes" id="UP000320513">
    <property type="component" value="Unassembled WGS sequence"/>
</dbReference>
<gene>
    <name evidence="2" type="ORF">FPZ47_15135</name>
</gene>
<name>A0A557XPS0_9MYCO</name>
<feature type="domain" description="DUF222" evidence="1">
    <location>
        <begin position="38"/>
        <end position="312"/>
    </location>
</feature>
<accession>A0A557XPS0</accession>
<dbReference type="AlphaFoldDB" id="A0A557XPS0"/>
<sequence length="312" mass="33553">MSVDREALTADFDALDAALDNLFDHACDALTVHEQLVLLERVEKVRRRLPALEHPLINNLARQASAEELGGTLSHAIAEWALVSRKEASRRIREAADLGPRHGLTGEPLPPILAGTATGQRQGKLGAGHVATIQKFYHRLPGWVDQQTRDRAEADLARHGSQIGPEHLAELADQLANAINPDGTYSDEDRARRRGLTLGKQGEDKMSELRGWITPELRATLEALWAKLAAPGMCNNLDEQPCVDGTPSQDAIDRDTRSTAQRHHDGLLAALRAMLASGELGQHNGLPAAIIATTTLAELEAAAGHALTGGGT</sequence>
<protein>
    <submittedName>
        <fullName evidence="2">DUF222 domain-containing protein</fullName>
    </submittedName>
</protein>
<organism evidence="2 3">
    <name type="scientific">Mycobacterium helveticum</name>
    <dbReference type="NCBI Taxonomy" id="2592811"/>
    <lineage>
        <taxon>Bacteria</taxon>
        <taxon>Bacillati</taxon>
        <taxon>Actinomycetota</taxon>
        <taxon>Actinomycetes</taxon>
        <taxon>Mycobacteriales</taxon>
        <taxon>Mycobacteriaceae</taxon>
        <taxon>Mycobacterium</taxon>
    </lineage>
</organism>
<dbReference type="InterPro" id="IPR003870">
    <property type="entry name" value="DUF222"/>
</dbReference>
<feature type="non-terminal residue" evidence="2">
    <location>
        <position position="312"/>
    </location>
</feature>
<evidence type="ECO:0000313" key="2">
    <source>
        <dbReference type="EMBL" id="TVS87861.1"/>
    </source>
</evidence>